<keyword evidence="2" id="KW-1185">Reference proteome</keyword>
<sequence>MRPCLTVLRLCRRTDKYELSDRCMCCIINHQKCEWPAGAISKNAGMFLLFQWSHSLLTLICVCRTPYTRLYRTLLKHRGPVSSSKAARSNVGPVQCIRCSGSYQFAAQEHGEGNVFHSAGTRPFLGYCDKADKTYFPHSPPVAHAECLFTFRLAYFNRDNGIAVTARHSTRSTSTPSACSQGAPSRTYISYDTKLFYEGAFHLHE</sequence>
<dbReference type="Proteomes" id="UP000714275">
    <property type="component" value="Unassembled WGS sequence"/>
</dbReference>
<organism evidence="1 2">
    <name type="scientific">Suillus placidus</name>
    <dbReference type="NCBI Taxonomy" id="48579"/>
    <lineage>
        <taxon>Eukaryota</taxon>
        <taxon>Fungi</taxon>
        <taxon>Dikarya</taxon>
        <taxon>Basidiomycota</taxon>
        <taxon>Agaricomycotina</taxon>
        <taxon>Agaricomycetes</taxon>
        <taxon>Agaricomycetidae</taxon>
        <taxon>Boletales</taxon>
        <taxon>Suillineae</taxon>
        <taxon>Suillaceae</taxon>
        <taxon>Suillus</taxon>
    </lineage>
</organism>
<proteinExistence type="predicted"/>
<protein>
    <submittedName>
        <fullName evidence="1">Uncharacterized protein</fullName>
    </submittedName>
</protein>
<accession>A0A9P7D5Z3</accession>
<dbReference type="OrthoDB" id="2677729at2759"/>
<reference evidence="1" key="1">
    <citation type="journal article" date="2020" name="New Phytol.">
        <title>Comparative genomics reveals dynamic genome evolution in host specialist ectomycorrhizal fungi.</title>
        <authorList>
            <person name="Lofgren L.A."/>
            <person name="Nguyen N.H."/>
            <person name="Vilgalys R."/>
            <person name="Ruytinx J."/>
            <person name="Liao H.L."/>
            <person name="Branco S."/>
            <person name="Kuo A."/>
            <person name="LaButti K."/>
            <person name="Lipzen A."/>
            <person name="Andreopoulos W."/>
            <person name="Pangilinan J."/>
            <person name="Riley R."/>
            <person name="Hundley H."/>
            <person name="Na H."/>
            <person name="Barry K."/>
            <person name="Grigoriev I.V."/>
            <person name="Stajich J.E."/>
            <person name="Kennedy P.G."/>
        </authorList>
    </citation>
    <scope>NUCLEOTIDE SEQUENCE</scope>
    <source>
        <strain evidence="1">DOB743</strain>
    </source>
</reference>
<name>A0A9P7D5Z3_9AGAM</name>
<comment type="caution">
    <text evidence="1">The sequence shown here is derived from an EMBL/GenBank/DDBJ whole genome shotgun (WGS) entry which is preliminary data.</text>
</comment>
<dbReference type="AlphaFoldDB" id="A0A9P7D5Z3"/>
<gene>
    <name evidence="1" type="ORF">EV702DRAFT_733196</name>
</gene>
<dbReference type="EMBL" id="JABBWD010000008">
    <property type="protein sequence ID" value="KAG1780674.1"/>
    <property type="molecule type" value="Genomic_DNA"/>
</dbReference>
<evidence type="ECO:0000313" key="1">
    <source>
        <dbReference type="EMBL" id="KAG1780674.1"/>
    </source>
</evidence>
<evidence type="ECO:0000313" key="2">
    <source>
        <dbReference type="Proteomes" id="UP000714275"/>
    </source>
</evidence>